<gene>
    <name evidence="3" type="ORF">WCD74_05340</name>
</gene>
<dbReference type="RefSeq" id="WP_337693801.1">
    <property type="nucleotide sequence ID" value="NZ_JBBEGN010000002.1"/>
</dbReference>
<feature type="transmembrane region" description="Helical" evidence="1">
    <location>
        <begin position="77"/>
        <end position="104"/>
    </location>
</feature>
<keyword evidence="1" id="KW-1133">Transmembrane helix</keyword>
<dbReference type="EMBL" id="JBBEGN010000002">
    <property type="protein sequence ID" value="MEJ2867179.1"/>
    <property type="molecule type" value="Genomic_DNA"/>
</dbReference>
<evidence type="ECO:0000259" key="2">
    <source>
        <dbReference type="Pfam" id="PF13828"/>
    </source>
</evidence>
<reference evidence="3 4" key="1">
    <citation type="submission" date="2024-03" db="EMBL/GenBank/DDBJ databases">
        <title>Actinomycetospora sp. OC33-EN08, a novel actinomycete isolated from wild orchid (Aerides multiflora).</title>
        <authorList>
            <person name="Suriyachadkun C."/>
        </authorList>
    </citation>
    <scope>NUCLEOTIDE SEQUENCE [LARGE SCALE GENOMIC DNA]</scope>
    <source>
        <strain evidence="3 4">OC33-EN08</strain>
    </source>
</reference>
<feature type="domain" description="DUF4190" evidence="2">
    <location>
        <begin position="23"/>
        <end position="89"/>
    </location>
</feature>
<accession>A0ABU8MJP6</accession>
<dbReference type="InterPro" id="IPR025241">
    <property type="entry name" value="DUF4190"/>
</dbReference>
<name>A0ABU8MJP6_9PSEU</name>
<dbReference type="Proteomes" id="UP001385809">
    <property type="component" value="Unassembled WGS sequence"/>
</dbReference>
<evidence type="ECO:0000256" key="1">
    <source>
        <dbReference type="SAM" id="Phobius"/>
    </source>
</evidence>
<feature type="transmembrane region" description="Helical" evidence="1">
    <location>
        <begin position="26"/>
        <end position="57"/>
    </location>
</feature>
<comment type="caution">
    <text evidence="3">The sequence shown here is derived from an EMBL/GenBank/DDBJ whole genome shotgun (WGS) entry which is preliminary data.</text>
</comment>
<evidence type="ECO:0000313" key="4">
    <source>
        <dbReference type="Proteomes" id="UP001385809"/>
    </source>
</evidence>
<sequence>MTDPYGQWDSGAQVMPPKPKNGMGTAALVFGILALITCWVPVVGLVLGLLAIIFGVIGRGRVRRQQATNGGVALTGLWLGVISFVLNIIATVVLGGLFLAFLGIGGGATLQQYQDCVANAPNAGTPAQVQEAFAQCQQQFSSQLPNLGGGEGQ</sequence>
<organism evidence="3 4">
    <name type="scientific">Actinomycetospora aurantiaca</name>
    <dbReference type="NCBI Taxonomy" id="3129233"/>
    <lineage>
        <taxon>Bacteria</taxon>
        <taxon>Bacillati</taxon>
        <taxon>Actinomycetota</taxon>
        <taxon>Actinomycetes</taxon>
        <taxon>Pseudonocardiales</taxon>
        <taxon>Pseudonocardiaceae</taxon>
        <taxon>Actinomycetospora</taxon>
    </lineage>
</organism>
<protein>
    <submittedName>
        <fullName evidence="3">DUF4190 domain-containing protein</fullName>
    </submittedName>
</protein>
<proteinExistence type="predicted"/>
<keyword evidence="4" id="KW-1185">Reference proteome</keyword>
<keyword evidence="1" id="KW-0812">Transmembrane</keyword>
<keyword evidence="1" id="KW-0472">Membrane</keyword>
<evidence type="ECO:0000313" key="3">
    <source>
        <dbReference type="EMBL" id="MEJ2867179.1"/>
    </source>
</evidence>
<dbReference type="Pfam" id="PF13828">
    <property type="entry name" value="DUF4190"/>
    <property type="match status" value="1"/>
</dbReference>